<dbReference type="Gene3D" id="2.60.40.10">
    <property type="entry name" value="Immunoglobulins"/>
    <property type="match status" value="1"/>
</dbReference>
<dbReference type="InterPro" id="IPR013783">
    <property type="entry name" value="Ig-like_fold"/>
</dbReference>
<protein>
    <submittedName>
        <fullName evidence="3">Immunoglobulin I-set domain-containing protein</fullName>
    </submittedName>
</protein>
<evidence type="ECO:0000313" key="2">
    <source>
        <dbReference type="Proteomes" id="UP000887561"/>
    </source>
</evidence>
<dbReference type="Pfam" id="PF07679">
    <property type="entry name" value="I-set"/>
    <property type="match status" value="1"/>
</dbReference>
<proteinExistence type="predicted"/>
<dbReference type="InterPro" id="IPR013098">
    <property type="entry name" value="Ig_I-set"/>
</dbReference>
<dbReference type="WBParaSite" id="scaffold27516_cov158.g20591">
    <property type="protein sequence ID" value="scaffold27516_cov158.g20591"/>
    <property type="gene ID" value="scaffold27516_cov158.g20591"/>
</dbReference>
<dbReference type="Proteomes" id="UP000887561">
    <property type="component" value="Unplaced"/>
</dbReference>
<accession>A0A915M1X9</accession>
<keyword evidence="2" id="KW-1185">Reference proteome</keyword>
<name>A0A915M1X9_MELJA</name>
<dbReference type="AlphaFoldDB" id="A0A915M1X9"/>
<feature type="domain" description="Immunoglobulin I-set" evidence="1">
    <location>
        <begin position="3"/>
        <end position="47"/>
    </location>
</feature>
<evidence type="ECO:0000313" key="3">
    <source>
        <dbReference type="WBParaSite" id="scaffold27516_cov158.g20591"/>
    </source>
</evidence>
<sequence length="52" mass="5828">MGHRYKLSFDGVHYMTIMHARISDAGTVEVIARNSEGEVHANASLDVFQHEV</sequence>
<reference evidence="3" key="1">
    <citation type="submission" date="2022-11" db="UniProtKB">
        <authorList>
            <consortium name="WormBaseParasite"/>
        </authorList>
    </citation>
    <scope>IDENTIFICATION</scope>
</reference>
<evidence type="ECO:0000259" key="1">
    <source>
        <dbReference type="Pfam" id="PF07679"/>
    </source>
</evidence>
<dbReference type="SUPFAM" id="SSF48726">
    <property type="entry name" value="Immunoglobulin"/>
    <property type="match status" value="1"/>
</dbReference>
<dbReference type="InterPro" id="IPR036179">
    <property type="entry name" value="Ig-like_dom_sf"/>
</dbReference>
<organism evidence="2 3">
    <name type="scientific">Meloidogyne javanica</name>
    <name type="common">Root-knot nematode worm</name>
    <dbReference type="NCBI Taxonomy" id="6303"/>
    <lineage>
        <taxon>Eukaryota</taxon>
        <taxon>Metazoa</taxon>
        <taxon>Ecdysozoa</taxon>
        <taxon>Nematoda</taxon>
        <taxon>Chromadorea</taxon>
        <taxon>Rhabditida</taxon>
        <taxon>Tylenchina</taxon>
        <taxon>Tylenchomorpha</taxon>
        <taxon>Tylenchoidea</taxon>
        <taxon>Meloidogynidae</taxon>
        <taxon>Meloidogyninae</taxon>
        <taxon>Meloidogyne</taxon>
        <taxon>Meloidogyne incognita group</taxon>
    </lineage>
</organism>